<gene>
    <name evidence="1" type="ordered locus">PSPTO_4054</name>
</gene>
<dbReference type="EMBL" id="AE016853">
    <property type="protein sequence ID" value="AAO57511.1"/>
    <property type="molecule type" value="Genomic_DNA"/>
</dbReference>
<dbReference type="OrthoDB" id="10018287at2"/>
<protein>
    <submittedName>
        <fullName evidence="1">Uncharacterized protein</fullName>
    </submittedName>
</protein>
<dbReference type="HOGENOM" id="CLU_1030008_0_0_6"/>
<dbReference type="AlphaFoldDB" id="Q87XX0"/>
<accession>Q87XX0</accession>
<dbReference type="PATRIC" id="fig|223283.9.peg.4157"/>
<sequence>MGNGGSFDRQGVKPISDELMSELGQWLRMGYTPWNGRSVSPTDRQFMYLLYYSVQGLVSRVRRAERDLHHAQPADQRGASLSIPEECPHMIVFDDADREALMFAGCGSRQAALKTFEQISGSWNAHLFVRVARNSRDDKHPCASFAADQQGDPVGQWSDDDGISWCDGNESSLASARASGWLTRTLYRQAQPVTAKVVLRAEARECRECNHVGINDESSGSACHSCDWSGGHQAEDKCPGCGDENCMAAACPKCGGRYVLIAEASLNTPH</sequence>
<organism evidence="1 2">
    <name type="scientific">Pseudomonas syringae pv. tomato (strain ATCC BAA-871 / DC3000)</name>
    <dbReference type="NCBI Taxonomy" id="223283"/>
    <lineage>
        <taxon>Bacteria</taxon>
        <taxon>Pseudomonadati</taxon>
        <taxon>Pseudomonadota</taxon>
        <taxon>Gammaproteobacteria</taxon>
        <taxon>Pseudomonadales</taxon>
        <taxon>Pseudomonadaceae</taxon>
        <taxon>Pseudomonas</taxon>
    </lineage>
</organism>
<name>Q87XX0_PSESM</name>
<evidence type="ECO:0000313" key="2">
    <source>
        <dbReference type="Proteomes" id="UP000002515"/>
    </source>
</evidence>
<proteinExistence type="predicted"/>
<evidence type="ECO:0000313" key="1">
    <source>
        <dbReference type="EMBL" id="AAO57511.1"/>
    </source>
</evidence>
<dbReference type="KEGG" id="pst:PSPTO_4054"/>
<keyword evidence="2" id="KW-1185">Reference proteome</keyword>
<dbReference type="STRING" id="223283.PSPTO_4054"/>
<dbReference type="Proteomes" id="UP000002515">
    <property type="component" value="Chromosome"/>
</dbReference>
<reference evidence="1 2" key="1">
    <citation type="journal article" date="2003" name="Proc. Natl. Acad. Sci. U.S.A.">
        <title>The complete genome sequence of the Arabidopsis and tomato pathogen Pseudomonas syringae pv. tomato DC3000.</title>
        <authorList>
            <person name="Buell C.R."/>
            <person name="Joardar V."/>
            <person name="Lindeberg M."/>
            <person name="Selengut J."/>
            <person name="Paulsen I.T."/>
            <person name="Gwinn M.L."/>
            <person name="Dodson R.J."/>
            <person name="Deboy R.T."/>
            <person name="Durkin A.S."/>
            <person name="Kolonay J.F."/>
            <person name="Madupu R."/>
            <person name="Daugherty S."/>
            <person name="Brinkac L."/>
            <person name="Beanan M.J."/>
            <person name="Haft D.H."/>
            <person name="Nelson W.C."/>
            <person name="Davidsen T."/>
            <person name="Zafar N."/>
            <person name="Zhou L."/>
            <person name="Liu J."/>
            <person name="Yuan Q."/>
            <person name="Khouri H."/>
            <person name="Fedorova N."/>
            <person name="Tran B."/>
            <person name="Russell D."/>
            <person name="Berry K."/>
            <person name="Utterback T."/>
            <person name="Van Aken S.E."/>
            <person name="Feldblyum T.V."/>
            <person name="D'Ascenzo M."/>
            <person name="Deng W.L."/>
            <person name="Ramos A.R."/>
            <person name="Alfano J.R."/>
            <person name="Cartinhour S."/>
            <person name="Chatterjee A.K."/>
            <person name="Delaney T.P."/>
            <person name="Lazarowitz S.G."/>
            <person name="Martin G.B."/>
            <person name="Schneider D.J."/>
            <person name="Tang X."/>
            <person name="Bender C.L."/>
            <person name="White O."/>
            <person name="Fraser C.M."/>
            <person name="Collmer A."/>
        </authorList>
    </citation>
    <scope>NUCLEOTIDE SEQUENCE [LARGE SCALE GENOMIC DNA]</scope>
    <source>
        <strain evidence="2">ATCC BAA-871 / DC3000</strain>
    </source>
</reference>
<dbReference type="eggNOG" id="ENOG502ZNI5">
    <property type="taxonomic scope" value="Bacteria"/>
</dbReference>